<gene>
    <name evidence="3" type="ORF">CPB83DRAFT_774378</name>
</gene>
<feature type="compositionally biased region" description="Basic and acidic residues" evidence="2">
    <location>
        <begin position="30"/>
        <end position="40"/>
    </location>
</feature>
<dbReference type="EMBL" id="MU157904">
    <property type="protein sequence ID" value="KAF9524111.1"/>
    <property type="molecule type" value="Genomic_DNA"/>
</dbReference>
<comment type="caution">
    <text evidence="3">The sequence shown here is derived from an EMBL/GenBank/DDBJ whole genome shotgun (WGS) entry which is preliminary data.</text>
</comment>
<feature type="region of interest" description="Disordered" evidence="2">
    <location>
        <begin position="1"/>
        <end position="40"/>
    </location>
</feature>
<dbReference type="SUPFAM" id="SSF56349">
    <property type="entry name" value="DNA breaking-rejoining enzymes"/>
    <property type="match status" value="1"/>
</dbReference>
<keyword evidence="4" id="KW-1185">Reference proteome</keyword>
<dbReference type="GO" id="GO:0006310">
    <property type="term" value="P:DNA recombination"/>
    <property type="evidence" value="ECO:0007669"/>
    <property type="project" value="UniProtKB-KW"/>
</dbReference>
<dbReference type="Gene3D" id="1.10.443.10">
    <property type="entry name" value="Intergrase catalytic core"/>
    <property type="match status" value="1"/>
</dbReference>
<evidence type="ECO:0000313" key="4">
    <source>
        <dbReference type="Proteomes" id="UP000807306"/>
    </source>
</evidence>
<reference evidence="3" key="1">
    <citation type="submission" date="2020-11" db="EMBL/GenBank/DDBJ databases">
        <authorList>
            <consortium name="DOE Joint Genome Institute"/>
            <person name="Ahrendt S."/>
            <person name="Riley R."/>
            <person name="Andreopoulos W."/>
            <person name="Labutti K."/>
            <person name="Pangilinan J."/>
            <person name="Ruiz-Duenas F.J."/>
            <person name="Barrasa J.M."/>
            <person name="Sanchez-Garcia M."/>
            <person name="Camarero S."/>
            <person name="Miyauchi S."/>
            <person name="Serrano A."/>
            <person name="Linde D."/>
            <person name="Babiker R."/>
            <person name="Drula E."/>
            <person name="Ayuso-Fernandez I."/>
            <person name="Pacheco R."/>
            <person name="Padilla G."/>
            <person name="Ferreira P."/>
            <person name="Barriuso J."/>
            <person name="Kellner H."/>
            <person name="Castanera R."/>
            <person name="Alfaro M."/>
            <person name="Ramirez L."/>
            <person name="Pisabarro A.G."/>
            <person name="Kuo A."/>
            <person name="Tritt A."/>
            <person name="Lipzen A."/>
            <person name="He G."/>
            <person name="Yan M."/>
            <person name="Ng V."/>
            <person name="Cullen D."/>
            <person name="Martin F."/>
            <person name="Rosso M.-N."/>
            <person name="Henrissat B."/>
            <person name="Hibbett D."/>
            <person name="Martinez A.T."/>
            <person name="Grigoriev I.V."/>
        </authorList>
    </citation>
    <scope>NUCLEOTIDE SEQUENCE</scope>
    <source>
        <strain evidence="3">CBS 506.95</strain>
    </source>
</reference>
<dbReference type="Proteomes" id="UP000807306">
    <property type="component" value="Unassembled WGS sequence"/>
</dbReference>
<dbReference type="InterPro" id="IPR013762">
    <property type="entry name" value="Integrase-like_cat_sf"/>
</dbReference>
<proteinExistence type="predicted"/>
<protein>
    <recommendedName>
        <fullName evidence="5">Tyr recombinase domain-containing protein</fullName>
    </recommendedName>
</protein>
<dbReference type="AlphaFoldDB" id="A0A9P6E7J6"/>
<evidence type="ECO:0000256" key="1">
    <source>
        <dbReference type="ARBA" id="ARBA00023172"/>
    </source>
</evidence>
<dbReference type="GO" id="GO:0015074">
    <property type="term" value="P:DNA integration"/>
    <property type="evidence" value="ECO:0007669"/>
    <property type="project" value="InterPro"/>
</dbReference>
<organism evidence="3 4">
    <name type="scientific">Crepidotus variabilis</name>
    <dbReference type="NCBI Taxonomy" id="179855"/>
    <lineage>
        <taxon>Eukaryota</taxon>
        <taxon>Fungi</taxon>
        <taxon>Dikarya</taxon>
        <taxon>Basidiomycota</taxon>
        <taxon>Agaricomycotina</taxon>
        <taxon>Agaricomycetes</taxon>
        <taxon>Agaricomycetidae</taxon>
        <taxon>Agaricales</taxon>
        <taxon>Agaricineae</taxon>
        <taxon>Crepidotaceae</taxon>
        <taxon>Crepidotus</taxon>
    </lineage>
</organism>
<dbReference type="GO" id="GO:0003677">
    <property type="term" value="F:DNA binding"/>
    <property type="evidence" value="ECO:0007669"/>
    <property type="project" value="InterPro"/>
</dbReference>
<accession>A0A9P6E7J6</accession>
<dbReference type="InterPro" id="IPR011010">
    <property type="entry name" value="DNA_brk_join_enz"/>
</dbReference>
<name>A0A9P6E7J6_9AGAR</name>
<evidence type="ECO:0008006" key="5">
    <source>
        <dbReference type="Google" id="ProtNLM"/>
    </source>
</evidence>
<sequence length="692" mass="77940">MPKEPKATTKSSAKSKTERSSPLTQSSAREAVKETVRLNKRSEKTVENYEGHIRRACKYFSAEVGESNPPTMHSSLVVSAETQHSPAPEGSHEESDQEFFHALEGKPIQCTPLAIATYLHFKCFDEGHGKSTAEAVISAFLNQYDSMEGDKYRGSWHYDDYKKEWVGNPARSAEVTDMLSACKNKDGEAERTHSRAMTFDDMRKLYLNSKELREEGKKGGPLSLKKIAAIGEAMMFGAFATTGFTIWTRNNETTNLQYKHLEFGSAGRRKGNPENDSGEGYFIVNLRNRKNWQKRAKTGQLQMNGHRYKIYPQRQPKIDMYSQLLDWLDFLESYLLQRPLRPEDHIFPGMGSNGTSLSANRGMTPNKAQKMITMMSKRARVHGADTFTTHCFRRGGAQYRFMYASREGEALWSLVAIRWWGGWAEGEHCDTLIRYLLDELYTYEEDYSDALNPSGSQALVSNPESALISTADTAQTLPEPHPHFSQLLNEMGSSIFEPSSFAPPFHGNPAALAIVGHSLGSQALSTSILAHSQIGNSITSNLTSAHLADTISLGPNPRVKNSKKATGTAEMRVASIASGIHFVPDIDQTLKGKAWLQVVQDWNEPDILRSHHIALKDWKEEWYKKTKESVKYGTRKMIALEFLCFGSNEENFRAEYPECEKSMSDLLEAIRERHQREGTASRCIRQKTRSQV</sequence>
<keyword evidence="1" id="KW-0233">DNA recombination</keyword>
<evidence type="ECO:0000256" key="2">
    <source>
        <dbReference type="SAM" id="MobiDB-lite"/>
    </source>
</evidence>
<dbReference type="OrthoDB" id="164951at2759"/>
<evidence type="ECO:0000313" key="3">
    <source>
        <dbReference type="EMBL" id="KAF9524111.1"/>
    </source>
</evidence>